<reference evidence="1" key="1">
    <citation type="submission" date="2021-05" db="EMBL/GenBank/DDBJ databases">
        <authorList>
            <person name="Tigano A."/>
        </authorList>
    </citation>
    <scope>NUCLEOTIDE SEQUENCE</scope>
</reference>
<dbReference type="Gene3D" id="3.10.130.10">
    <property type="entry name" value="Ribonuclease A-like domain"/>
    <property type="match status" value="2"/>
</dbReference>
<dbReference type="OrthoDB" id="8447435at2759"/>
<gene>
    <name evidence="1" type="ORF">MMEN_LOCUS20052</name>
</gene>
<organism evidence="1 2">
    <name type="scientific">Menidia menidia</name>
    <name type="common">Atlantic silverside</name>
    <dbReference type="NCBI Taxonomy" id="238744"/>
    <lineage>
        <taxon>Eukaryota</taxon>
        <taxon>Metazoa</taxon>
        <taxon>Chordata</taxon>
        <taxon>Craniata</taxon>
        <taxon>Vertebrata</taxon>
        <taxon>Euteleostomi</taxon>
        <taxon>Actinopterygii</taxon>
        <taxon>Neopterygii</taxon>
        <taxon>Teleostei</taxon>
        <taxon>Neoteleostei</taxon>
        <taxon>Acanthomorphata</taxon>
        <taxon>Ovalentaria</taxon>
        <taxon>Atherinomorphae</taxon>
        <taxon>Atheriniformes</taxon>
        <taxon>Atherinopsidae</taxon>
        <taxon>Menidiinae</taxon>
        <taxon>Menidia</taxon>
    </lineage>
</organism>
<evidence type="ECO:0000313" key="1">
    <source>
        <dbReference type="EMBL" id="CAG6016093.1"/>
    </source>
</evidence>
<dbReference type="AlphaFoldDB" id="A0A8S4BQ25"/>
<sequence>EDGHCEVTCPLHPDIQDERGHPGHCHVHSVPRSDPGQKEPTIVVRVRGTMTTTPTTTLCIRRRRLCDRPYQTFNRSQDKRRVERICNGGGMQRSNNLCTSTSRLRVYDISVHTNEGKVTDTQTHARYPVVICDDVANQCRPVHYEISDYNSPGTERMNVAILITALSTVAFALILDGAGAYNSSPCQTNSDNNAYNKFVRKHILMDSINTASKTDWGKYIKKKKLCNRSFQTFIPSQDQSLAVKICNGGGIRQNINLCTSKSSILVYEISVNTYNCKVTNVASRTVYPMVACDKVSNRCRPTHYQAMTRRPLKVEWWLDPKIFSICCSLVLCLRSLSKSPVLMALRDSFMAANSLMKPHTSAGGEHDSSLRTALKKPNRAKEIKVEDFIFWLHQWQSRDPLTERLAEEALSHSLNSNATALMAIIRVLIFKSEELHFLQMALEEKQLLKGLKVAKKVETCQLDWTLACFAGAPDSWGALVHSCRSSVPVLLCCTLVPDRMALVRTVSLDMEALEESVESTEGGSLVGGVERHFAGVACWNVLEWSSSFTLLLGIGRAFCWECLGIQALGPMPGECLDALGPVGLEASGYLAEETDKESSGRGARGFHYLPV</sequence>
<name>A0A8S4BQ25_9TELE</name>
<feature type="non-terminal residue" evidence="1">
    <location>
        <position position="1"/>
    </location>
</feature>
<accession>A0A8S4BQ25</accession>
<evidence type="ECO:0000313" key="2">
    <source>
        <dbReference type="Proteomes" id="UP000677803"/>
    </source>
</evidence>
<dbReference type="Proteomes" id="UP000677803">
    <property type="component" value="Unassembled WGS sequence"/>
</dbReference>
<proteinExistence type="predicted"/>
<keyword evidence="2" id="KW-1185">Reference proteome</keyword>
<feature type="non-terminal residue" evidence="1">
    <location>
        <position position="611"/>
    </location>
</feature>
<comment type="caution">
    <text evidence="1">The sequence shown here is derived from an EMBL/GenBank/DDBJ whole genome shotgun (WGS) entry which is preliminary data.</text>
</comment>
<protein>
    <submittedName>
        <fullName evidence="1">(Atlantic silverside) hypothetical protein</fullName>
    </submittedName>
</protein>
<dbReference type="InterPro" id="IPR036816">
    <property type="entry name" value="RNaseA-like_dom_sf"/>
</dbReference>
<dbReference type="EMBL" id="CAJRST010038888">
    <property type="protein sequence ID" value="CAG6016093.1"/>
    <property type="molecule type" value="Genomic_DNA"/>
</dbReference>